<gene>
    <name evidence="1" type="ORF">HPP92_026171</name>
</gene>
<dbReference type="AlphaFoldDB" id="A0A835PFQ3"/>
<comment type="caution">
    <text evidence="1">The sequence shown here is derived from an EMBL/GenBank/DDBJ whole genome shotgun (WGS) entry which is preliminary data.</text>
</comment>
<organism evidence="1 2">
    <name type="scientific">Vanilla planifolia</name>
    <name type="common">Vanilla</name>
    <dbReference type="NCBI Taxonomy" id="51239"/>
    <lineage>
        <taxon>Eukaryota</taxon>
        <taxon>Viridiplantae</taxon>
        <taxon>Streptophyta</taxon>
        <taxon>Embryophyta</taxon>
        <taxon>Tracheophyta</taxon>
        <taxon>Spermatophyta</taxon>
        <taxon>Magnoliopsida</taxon>
        <taxon>Liliopsida</taxon>
        <taxon>Asparagales</taxon>
        <taxon>Orchidaceae</taxon>
        <taxon>Vanilloideae</taxon>
        <taxon>Vanilleae</taxon>
        <taxon>Vanilla</taxon>
    </lineage>
</organism>
<feature type="non-terminal residue" evidence="1">
    <location>
        <position position="1"/>
    </location>
</feature>
<accession>A0A835PFQ3</accession>
<reference evidence="1 2" key="1">
    <citation type="journal article" date="2020" name="Nat. Food">
        <title>A phased Vanilla planifolia genome enables genetic improvement of flavour and production.</title>
        <authorList>
            <person name="Hasing T."/>
            <person name="Tang H."/>
            <person name="Brym M."/>
            <person name="Khazi F."/>
            <person name="Huang T."/>
            <person name="Chambers A.H."/>
        </authorList>
    </citation>
    <scope>NUCLEOTIDE SEQUENCE [LARGE SCALE GENOMIC DNA]</scope>
    <source>
        <tissue evidence="1">Leaf</tissue>
    </source>
</reference>
<evidence type="ECO:0000313" key="2">
    <source>
        <dbReference type="Proteomes" id="UP000639772"/>
    </source>
</evidence>
<protein>
    <submittedName>
        <fullName evidence="1">Uncharacterized protein</fullName>
    </submittedName>
</protein>
<name>A0A835PFQ3_VANPL</name>
<sequence length="159" mass="17925">NPSDLRLRRSVNPLSCCVSFELRSGDSLACWNLDYLLLMAPNFSGVESPRRNNITLMLGMSIRRASSKLSGKGGRSLRVGEFNYSMSTQTGDYKILEKEKDEVVVRNCLKNHLKLQDNLIQGKRTEVGGGGARFFMRIHGDGDYNFSATLKERWMDQAI</sequence>
<dbReference type="EMBL" id="JADCNM010000054">
    <property type="protein sequence ID" value="KAG0451560.1"/>
    <property type="molecule type" value="Genomic_DNA"/>
</dbReference>
<proteinExistence type="predicted"/>
<dbReference type="Proteomes" id="UP000639772">
    <property type="component" value="Unassembled WGS sequence"/>
</dbReference>
<evidence type="ECO:0000313" key="1">
    <source>
        <dbReference type="EMBL" id="KAG0451560.1"/>
    </source>
</evidence>